<evidence type="ECO:0000259" key="2">
    <source>
        <dbReference type="Pfam" id="PF25934"/>
    </source>
</evidence>
<dbReference type="PROSITE" id="PS51257">
    <property type="entry name" value="PROKAR_LIPOPROTEIN"/>
    <property type="match status" value="1"/>
</dbReference>
<sequence>MSSTTLRAVAVVAVVALAGCAGSLGPTETTTTSPTSGPPVLTVNPVHDESVVSNASVASKARFENLSTAKQREFRRALEREETVTAEAWDSGSDVQYVRYEGAWYHVEVHVR</sequence>
<protein>
    <recommendedName>
        <fullName evidence="2">DUF7979 domain-containing protein</fullName>
    </recommendedName>
</protein>
<comment type="caution">
    <text evidence="3">The sequence shown here is derived from an EMBL/GenBank/DDBJ whole genome shotgun (WGS) entry which is preliminary data.</text>
</comment>
<dbReference type="Proteomes" id="UP001596447">
    <property type="component" value="Unassembled WGS sequence"/>
</dbReference>
<accession>A0ABD5Z3P9</accession>
<dbReference type="AlphaFoldDB" id="A0ABD5Z3P9"/>
<dbReference type="Pfam" id="PF25934">
    <property type="entry name" value="DUF7979"/>
    <property type="match status" value="1"/>
</dbReference>
<name>A0ABD5Z3P9_9EURY</name>
<dbReference type="RefSeq" id="WP_279529735.1">
    <property type="nucleotide sequence ID" value="NZ_CP122312.1"/>
</dbReference>
<dbReference type="EMBL" id="JBHTAR010000011">
    <property type="protein sequence ID" value="MFC7199812.1"/>
    <property type="molecule type" value="Genomic_DNA"/>
</dbReference>
<evidence type="ECO:0000313" key="4">
    <source>
        <dbReference type="Proteomes" id="UP001596447"/>
    </source>
</evidence>
<proteinExistence type="predicted"/>
<organism evidence="3 4">
    <name type="scientific">Halospeciosus flavus</name>
    <dbReference type="NCBI Taxonomy" id="3032283"/>
    <lineage>
        <taxon>Archaea</taxon>
        <taxon>Methanobacteriati</taxon>
        <taxon>Methanobacteriota</taxon>
        <taxon>Stenosarchaea group</taxon>
        <taxon>Halobacteria</taxon>
        <taxon>Halobacteriales</taxon>
        <taxon>Halobacteriaceae</taxon>
        <taxon>Halospeciosus</taxon>
    </lineage>
</organism>
<feature type="compositionally biased region" description="Low complexity" evidence="1">
    <location>
        <begin position="22"/>
        <end position="43"/>
    </location>
</feature>
<feature type="region of interest" description="Disordered" evidence="1">
    <location>
        <begin position="22"/>
        <end position="44"/>
    </location>
</feature>
<reference evidence="3 4" key="1">
    <citation type="journal article" date="2019" name="Int. J. Syst. Evol. Microbiol.">
        <title>The Global Catalogue of Microorganisms (GCM) 10K type strain sequencing project: providing services to taxonomists for standard genome sequencing and annotation.</title>
        <authorList>
            <consortium name="The Broad Institute Genomics Platform"/>
            <consortium name="The Broad Institute Genome Sequencing Center for Infectious Disease"/>
            <person name="Wu L."/>
            <person name="Ma J."/>
        </authorList>
    </citation>
    <scope>NUCLEOTIDE SEQUENCE [LARGE SCALE GENOMIC DNA]</scope>
    <source>
        <strain evidence="3 4">XZGYJ-43</strain>
    </source>
</reference>
<dbReference type="InterPro" id="IPR058285">
    <property type="entry name" value="DUF7979"/>
</dbReference>
<keyword evidence="4" id="KW-1185">Reference proteome</keyword>
<evidence type="ECO:0000313" key="3">
    <source>
        <dbReference type="EMBL" id="MFC7199812.1"/>
    </source>
</evidence>
<feature type="domain" description="DUF7979" evidence="2">
    <location>
        <begin position="40"/>
        <end position="108"/>
    </location>
</feature>
<evidence type="ECO:0000256" key="1">
    <source>
        <dbReference type="SAM" id="MobiDB-lite"/>
    </source>
</evidence>
<gene>
    <name evidence="3" type="ORF">ACFQJ9_10410</name>
</gene>